<evidence type="ECO:0000313" key="4">
    <source>
        <dbReference type="Proteomes" id="UP000199706"/>
    </source>
</evidence>
<proteinExistence type="predicted"/>
<gene>
    <name evidence="3" type="ORF">SAMN05216466_10325</name>
</gene>
<name>A0A1G7THL4_9BURK</name>
<dbReference type="Pfam" id="PF10988">
    <property type="entry name" value="DUF2807"/>
    <property type="match status" value="1"/>
</dbReference>
<keyword evidence="1" id="KW-0732">Signal</keyword>
<dbReference type="Proteomes" id="UP000199706">
    <property type="component" value="Unassembled WGS sequence"/>
</dbReference>
<protein>
    <submittedName>
        <fullName evidence="3">Putative auto-transporter adhesin, head GIN domain</fullName>
    </submittedName>
</protein>
<reference evidence="3 4" key="1">
    <citation type="submission" date="2016-10" db="EMBL/GenBank/DDBJ databases">
        <authorList>
            <person name="de Groot N.N."/>
        </authorList>
    </citation>
    <scope>NUCLEOTIDE SEQUENCE [LARGE SCALE GENOMIC DNA]</scope>
    <source>
        <strain evidence="3 4">LMG 2247</strain>
    </source>
</reference>
<evidence type="ECO:0000256" key="1">
    <source>
        <dbReference type="SAM" id="SignalP"/>
    </source>
</evidence>
<feature type="domain" description="Putative auto-transporter adhesin head GIN" evidence="2">
    <location>
        <begin position="54"/>
        <end position="213"/>
    </location>
</feature>
<sequence length="229" mass="22660">MNVSVVKLTIAATCCILAGVAAAQATAGAVIRVDSPAGIASGSNRTEARQTGKFSGINLHAPVQVIVSIGATPSISVSGPADVVPLILTTVSDNVLTIALKDSVIFTKPVKVVITNPSLQAVDISGSGSLNASGISGDSLNLNVSGSGTVVAAGSVKMVNVAIKGSGDVDVRAVQAKALNASVKGSGDLRGYASTSAIVDVTGSGDVRIRGNPPARIVNRSGSGDVIFE</sequence>
<dbReference type="OrthoDB" id="8742282at2"/>
<feature type="chain" id="PRO_5011449516" evidence="1">
    <location>
        <begin position="24"/>
        <end position="229"/>
    </location>
</feature>
<dbReference type="Gene3D" id="2.160.20.120">
    <property type="match status" value="1"/>
</dbReference>
<evidence type="ECO:0000259" key="2">
    <source>
        <dbReference type="Pfam" id="PF10988"/>
    </source>
</evidence>
<accession>A0A1G7THL4</accession>
<feature type="signal peptide" evidence="1">
    <location>
        <begin position="1"/>
        <end position="23"/>
    </location>
</feature>
<dbReference type="InterPro" id="IPR021255">
    <property type="entry name" value="DUF2807"/>
</dbReference>
<dbReference type="EMBL" id="FNCJ01000003">
    <property type="protein sequence ID" value="SDG34816.1"/>
    <property type="molecule type" value="Genomic_DNA"/>
</dbReference>
<dbReference type="RefSeq" id="WP_090683051.1">
    <property type="nucleotide sequence ID" value="NZ_CADERL010000022.1"/>
</dbReference>
<evidence type="ECO:0000313" key="3">
    <source>
        <dbReference type="EMBL" id="SDG34816.1"/>
    </source>
</evidence>
<dbReference type="AlphaFoldDB" id="A0A1G7THL4"/>
<organism evidence="3 4">
    <name type="scientific">Paraburkholderia phenazinium</name>
    <dbReference type="NCBI Taxonomy" id="60549"/>
    <lineage>
        <taxon>Bacteria</taxon>
        <taxon>Pseudomonadati</taxon>
        <taxon>Pseudomonadota</taxon>
        <taxon>Betaproteobacteria</taxon>
        <taxon>Burkholderiales</taxon>
        <taxon>Burkholderiaceae</taxon>
        <taxon>Paraburkholderia</taxon>
    </lineage>
</organism>